<reference evidence="2" key="1">
    <citation type="journal article" date="2020" name="Stud. Mycol.">
        <title>101 Dothideomycetes genomes: a test case for predicting lifestyles and emergence of pathogens.</title>
        <authorList>
            <person name="Haridas S."/>
            <person name="Albert R."/>
            <person name="Binder M."/>
            <person name="Bloem J."/>
            <person name="Labutti K."/>
            <person name="Salamov A."/>
            <person name="Andreopoulos B."/>
            <person name="Baker S."/>
            <person name="Barry K."/>
            <person name="Bills G."/>
            <person name="Bluhm B."/>
            <person name="Cannon C."/>
            <person name="Castanera R."/>
            <person name="Culley D."/>
            <person name="Daum C."/>
            <person name="Ezra D."/>
            <person name="Gonzalez J."/>
            <person name="Henrissat B."/>
            <person name="Kuo A."/>
            <person name="Liang C."/>
            <person name="Lipzen A."/>
            <person name="Lutzoni F."/>
            <person name="Magnuson J."/>
            <person name="Mondo S."/>
            <person name="Nolan M."/>
            <person name="Ohm R."/>
            <person name="Pangilinan J."/>
            <person name="Park H.-J."/>
            <person name="Ramirez L."/>
            <person name="Alfaro M."/>
            <person name="Sun H."/>
            <person name="Tritt A."/>
            <person name="Yoshinaga Y."/>
            <person name="Zwiers L.-H."/>
            <person name="Turgeon B."/>
            <person name="Goodwin S."/>
            <person name="Spatafora J."/>
            <person name="Crous P."/>
            <person name="Grigoriev I."/>
        </authorList>
    </citation>
    <scope>NUCLEOTIDE SEQUENCE</scope>
    <source>
        <strain evidence="2">CBS 690.94</strain>
    </source>
</reference>
<dbReference type="AlphaFoldDB" id="A0A9P4P871"/>
<dbReference type="PROSITE" id="PS50181">
    <property type="entry name" value="FBOX"/>
    <property type="match status" value="1"/>
</dbReference>
<dbReference type="CDD" id="cd09917">
    <property type="entry name" value="F-box_SF"/>
    <property type="match status" value="1"/>
</dbReference>
<proteinExistence type="predicted"/>
<comment type="caution">
    <text evidence="2">The sequence shown here is derived from an EMBL/GenBank/DDBJ whole genome shotgun (WGS) entry which is preliminary data.</text>
</comment>
<accession>A0A9P4P871</accession>
<dbReference type="Proteomes" id="UP000799764">
    <property type="component" value="Unassembled WGS sequence"/>
</dbReference>
<evidence type="ECO:0000259" key="1">
    <source>
        <dbReference type="PROSITE" id="PS50181"/>
    </source>
</evidence>
<name>A0A9P4P871_9PLEO</name>
<protein>
    <recommendedName>
        <fullName evidence="1">F-box domain-containing protein</fullName>
    </recommendedName>
</protein>
<organism evidence="2 3">
    <name type="scientific">Karstenula rhodostoma CBS 690.94</name>
    <dbReference type="NCBI Taxonomy" id="1392251"/>
    <lineage>
        <taxon>Eukaryota</taxon>
        <taxon>Fungi</taxon>
        <taxon>Dikarya</taxon>
        <taxon>Ascomycota</taxon>
        <taxon>Pezizomycotina</taxon>
        <taxon>Dothideomycetes</taxon>
        <taxon>Pleosporomycetidae</taxon>
        <taxon>Pleosporales</taxon>
        <taxon>Massarineae</taxon>
        <taxon>Didymosphaeriaceae</taxon>
        <taxon>Karstenula</taxon>
    </lineage>
</organism>
<sequence length="558" mass="65024">MDNLPQEIIDHISSYLDRYDLRATLTVNSRFQASAERYSGAYERFDLDEDSADKFLLTFSGRHFRHLRRIVFVTTLVTNDVPPNHRWLDPRDVDEDDPRPCRESKETLQEYDESFTKQIRFLFDTLNTLERSVGDTYAPGNISLSILTPIMEVDPTIYCPHRAYVSWRVHLLNPGGLPALNSIRRLQLQNGAEFTPFKEPVITLRKIDLRILLDLSYKLPNLEHLACGIGGDEWPTPLSHEVASHLCHVYQGPRRDSRHGFAKNFNPTCLPTRLRELALNFIHPFQHTEYVDQRIAMPDLTAPSLYDPFSTSLRIASYQLRRMRLTAVVDETLFWPTDGSDPPTWPCLEVLDVCFHMMSPSGEWYFKGLREPEEGQIRGYELEERAYPPLETTNDDEYWCDRAEEVNWDDSSHAQFRIIPDDEAISPFLEAFAKAAARMPQLAYAALWCPLCFSTQPDGMGGISDYLLSPIPDHDRPGLINLVWGIAYTKPRQKAFSTRPGKDNATQRQIWWLVGNRWQPNPQLYKLFRKIGYQEYNNGLLEYWYRDRFIKKDRFNRF</sequence>
<evidence type="ECO:0000313" key="3">
    <source>
        <dbReference type="Proteomes" id="UP000799764"/>
    </source>
</evidence>
<dbReference type="EMBL" id="MU001508">
    <property type="protein sequence ID" value="KAF2440214.1"/>
    <property type="molecule type" value="Genomic_DNA"/>
</dbReference>
<feature type="domain" description="F-box" evidence="1">
    <location>
        <begin position="1"/>
        <end position="45"/>
    </location>
</feature>
<gene>
    <name evidence="2" type="ORF">P171DRAFT_435980</name>
</gene>
<dbReference type="OrthoDB" id="5985073at2759"/>
<keyword evidence="3" id="KW-1185">Reference proteome</keyword>
<dbReference type="InterPro" id="IPR001810">
    <property type="entry name" value="F-box_dom"/>
</dbReference>
<evidence type="ECO:0000313" key="2">
    <source>
        <dbReference type="EMBL" id="KAF2440214.1"/>
    </source>
</evidence>